<feature type="domain" description="ABC transmembrane type-1" evidence="8">
    <location>
        <begin position="92"/>
        <end position="308"/>
    </location>
</feature>
<dbReference type="InterPro" id="IPR035906">
    <property type="entry name" value="MetI-like_sf"/>
</dbReference>
<dbReference type="InterPro" id="IPR050809">
    <property type="entry name" value="UgpAE/MalFG_permease"/>
</dbReference>
<dbReference type="AlphaFoldDB" id="A0A4S4BLX5"/>
<comment type="subcellular location">
    <subcellularLocation>
        <location evidence="1 7">Cell membrane</location>
        <topology evidence="1 7">Multi-pass membrane protein</topology>
    </subcellularLocation>
</comment>
<dbReference type="PANTHER" id="PTHR43227">
    <property type="entry name" value="BLL4140 PROTEIN"/>
    <property type="match status" value="1"/>
</dbReference>
<sequence>MTKTEAAHAASLTLKESNPARGKRGRAIWESRYLYVLLLPLMAYMALFQYVPMYGLLLSFKEYNYQSITGSPWTGLDNFRELFGMYEFKRVFSNTLIIAFGRLLFEFPVPILFALLINEVRRKRARTFYQIVYTFPHFLSWVIISGIMLNFLGDMGVFNIILQSLGMEKTNLLTDAGSFKGVLFGTSIWKELGWGTIIYLAAISGINPEMYESAEIDGAGRLRKITAITWPAIKGTVLVLFILALGNVMGGAGFDQIFNMDNAAVRDSSDILDTYIYRATFLQGASFGFTTAVSLFKSVINCLLLLAAHYAVKSRGHGGLF</sequence>
<accession>A0A4S4BLX5</accession>
<keyword evidence="5 7" id="KW-1133">Transmembrane helix</keyword>
<name>A0A4S4BLX5_9BACL</name>
<dbReference type="Gene3D" id="1.10.3720.10">
    <property type="entry name" value="MetI-like"/>
    <property type="match status" value="1"/>
</dbReference>
<dbReference type="GO" id="GO:0005886">
    <property type="term" value="C:plasma membrane"/>
    <property type="evidence" value="ECO:0007669"/>
    <property type="project" value="UniProtKB-SubCell"/>
</dbReference>
<evidence type="ECO:0000256" key="1">
    <source>
        <dbReference type="ARBA" id="ARBA00004651"/>
    </source>
</evidence>
<dbReference type="PROSITE" id="PS50928">
    <property type="entry name" value="ABC_TM1"/>
    <property type="match status" value="1"/>
</dbReference>
<dbReference type="PANTHER" id="PTHR43227:SF11">
    <property type="entry name" value="BLL4140 PROTEIN"/>
    <property type="match status" value="1"/>
</dbReference>
<feature type="transmembrane region" description="Helical" evidence="7">
    <location>
        <begin position="227"/>
        <end position="250"/>
    </location>
</feature>
<comment type="similarity">
    <text evidence="7">Belongs to the binding-protein-dependent transport system permease family.</text>
</comment>
<feature type="transmembrane region" description="Helical" evidence="7">
    <location>
        <begin position="182"/>
        <end position="206"/>
    </location>
</feature>
<evidence type="ECO:0000256" key="3">
    <source>
        <dbReference type="ARBA" id="ARBA00022475"/>
    </source>
</evidence>
<dbReference type="RefSeq" id="WP_136371821.1">
    <property type="nucleotide sequence ID" value="NZ_SSOB01000029.1"/>
</dbReference>
<dbReference type="OrthoDB" id="9785836at2"/>
<keyword evidence="6 7" id="KW-0472">Membrane</keyword>
<dbReference type="InterPro" id="IPR000515">
    <property type="entry name" value="MetI-like"/>
</dbReference>
<feature type="transmembrane region" description="Helical" evidence="7">
    <location>
        <begin position="33"/>
        <end position="51"/>
    </location>
</feature>
<gene>
    <name evidence="9" type="ORF">E6C55_20850</name>
</gene>
<evidence type="ECO:0000256" key="5">
    <source>
        <dbReference type="ARBA" id="ARBA00022989"/>
    </source>
</evidence>
<dbReference type="EMBL" id="SSOB01000029">
    <property type="protein sequence ID" value="THF75773.1"/>
    <property type="molecule type" value="Genomic_DNA"/>
</dbReference>
<evidence type="ECO:0000256" key="7">
    <source>
        <dbReference type="RuleBase" id="RU363032"/>
    </source>
</evidence>
<dbReference type="SUPFAM" id="SSF161098">
    <property type="entry name" value="MetI-like"/>
    <property type="match status" value="1"/>
</dbReference>
<protein>
    <submittedName>
        <fullName evidence="9">Sugar ABC transporter permease</fullName>
    </submittedName>
</protein>
<feature type="transmembrane region" description="Helical" evidence="7">
    <location>
        <begin position="96"/>
        <end position="117"/>
    </location>
</feature>
<evidence type="ECO:0000259" key="8">
    <source>
        <dbReference type="PROSITE" id="PS50928"/>
    </source>
</evidence>
<reference evidence="9 10" key="1">
    <citation type="submission" date="2019-04" db="EMBL/GenBank/DDBJ databases">
        <title>Cohnella sp. nov. isolated from preserved vegetables.</title>
        <authorList>
            <person name="Lin S.-Y."/>
            <person name="Hung M.-H."/>
            <person name="Young C.-C."/>
        </authorList>
    </citation>
    <scope>NUCLEOTIDE SEQUENCE [LARGE SCALE GENOMIC DNA]</scope>
    <source>
        <strain evidence="9 10">CC-MHH1044</strain>
    </source>
</reference>
<evidence type="ECO:0000313" key="9">
    <source>
        <dbReference type="EMBL" id="THF75773.1"/>
    </source>
</evidence>
<evidence type="ECO:0000313" key="10">
    <source>
        <dbReference type="Proteomes" id="UP000310636"/>
    </source>
</evidence>
<comment type="caution">
    <text evidence="9">The sequence shown here is derived from an EMBL/GenBank/DDBJ whole genome shotgun (WGS) entry which is preliminary data.</text>
</comment>
<evidence type="ECO:0000256" key="6">
    <source>
        <dbReference type="ARBA" id="ARBA00023136"/>
    </source>
</evidence>
<dbReference type="CDD" id="cd06261">
    <property type="entry name" value="TM_PBP2"/>
    <property type="match status" value="1"/>
</dbReference>
<feature type="transmembrane region" description="Helical" evidence="7">
    <location>
        <begin position="138"/>
        <end position="162"/>
    </location>
</feature>
<evidence type="ECO:0000256" key="4">
    <source>
        <dbReference type="ARBA" id="ARBA00022692"/>
    </source>
</evidence>
<proteinExistence type="inferred from homology"/>
<feature type="transmembrane region" description="Helical" evidence="7">
    <location>
        <begin position="287"/>
        <end position="312"/>
    </location>
</feature>
<dbReference type="Pfam" id="PF00528">
    <property type="entry name" value="BPD_transp_1"/>
    <property type="match status" value="1"/>
</dbReference>
<keyword evidence="4 7" id="KW-0812">Transmembrane</keyword>
<keyword evidence="3" id="KW-1003">Cell membrane</keyword>
<evidence type="ECO:0000256" key="2">
    <source>
        <dbReference type="ARBA" id="ARBA00022448"/>
    </source>
</evidence>
<keyword evidence="2 7" id="KW-0813">Transport</keyword>
<dbReference type="Proteomes" id="UP000310636">
    <property type="component" value="Unassembled WGS sequence"/>
</dbReference>
<keyword evidence="10" id="KW-1185">Reference proteome</keyword>
<organism evidence="9 10">
    <name type="scientific">Cohnella fermenti</name>
    <dbReference type="NCBI Taxonomy" id="2565925"/>
    <lineage>
        <taxon>Bacteria</taxon>
        <taxon>Bacillati</taxon>
        <taxon>Bacillota</taxon>
        <taxon>Bacilli</taxon>
        <taxon>Bacillales</taxon>
        <taxon>Paenibacillaceae</taxon>
        <taxon>Cohnella</taxon>
    </lineage>
</organism>
<dbReference type="GO" id="GO:0055085">
    <property type="term" value="P:transmembrane transport"/>
    <property type="evidence" value="ECO:0007669"/>
    <property type="project" value="InterPro"/>
</dbReference>